<comment type="caution">
    <text evidence="5">The sequence shown here is derived from an EMBL/GenBank/DDBJ whole genome shotgun (WGS) entry which is preliminary data.</text>
</comment>
<dbReference type="PANTHER" id="PTHR16305">
    <property type="entry name" value="TESTICULAR SOLUBLE ADENYLYL CYCLASE"/>
    <property type="match status" value="1"/>
</dbReference>
<evidence type="ECO:0000313" key="5">
    <source>
        <dbReference type="EMBL" id="MFC1851238.1"/>
    </source>
</evidence>
<protein>
    <submittedName>
        <fullName evidence="5">Adenylate/guanylate cyclase domain-containing protein</fullName>
    </submittedName>
</protein>
<feature type="domain" description="Guanylate cyclase" evidence="4">
    <location>
        <begin position="63"/>
        <end position="191"/>
    </location>
</feature>
<dbReference type="PANTHER" id="PTHR16305:SF28">
    <property type="entry name" value="GUANYLATE CYCLASE DOMAIN-CONTAINING PROTEIN"/>
    <property type="match status" value="1"/>
</dbReference>
<dbReference type="PROSITE" id="PS50125">
    <property type="entry name" value="GUANYLATE_CYCLASE_2"/>
    <property type="match status" value="1"/>
</dbReference>
<keyword evidence="3" id="KW-0802">TPR repeat</keyword>
<proteinExistence type="predicted"/>
<dbReference type="PROSITE" id="PS50005">
    <property type="entry name" value="TPR"/>
    <property type="match status" value="1"/>
</dbReference>
<dbReference type="Gene3D" id="3.30.70.1230">
    <property type="entry name" value="Nucleotide cyclase"/>
    <property type="match status" value="1"/>
</dbReference>
<dbReference type="Gene3D" id="1.25.40.10">
    <property type="entry name" value="Tetratricopeptide repeat domain"/>
    <property type="match status" value="2"/>
</dbReference>
<dbReference type="InterPro" id="IPR001054">
    <property type="entry name" value="A/G_cyclase"/>
</dbReference>
<organism evidence="5 6">
    <name type="scientific">candidate division CSSED10-310 bacterium</name>
    <dbReference type="NCBI Taxonomy" id="2855610"/>
    <lineage>
        <taxon>Bacteria</taxon>
        <taxon>Bacteria division CSSED10-310</taxon>
    </lineage>
</organism>
<dbReference type="CDD" id="cd07302">
    <property type="entry name" value="CHD"/>
    <property type="match status" value="1"/>
</dbReference>
<dbReference type="InterPro" id="IPR011990">
    <property type="entry name" value="TPR-like_helical_dom_sf"/>
</dbReference>
<dbReference type="EMBL" id="JBHPBY010000168">
    <property type="protein sequence ID" value="MFC1851238.1"/>
    <property type="molecule type" value="Genomic_DNA"/>
</dbReference>
<dbReference type="Pfam" id="PF13191">
    <property type="entry name" value="AAA_16"/>
    <property type="match status" value="1"/>
</dbReference>
<dbReference type="SUPFAM" id="SSF52540">
    <property type="entry name" value="P-loop containing nucleoside triphosphate hydrolases"/>
    <property type="match status" value="1"/>
</dbReference>
<name>A0ABV6YYG7_UNCC1</name>
<keyword evidence="1" id="KW-0547">Nucleotide-binding</keyword>
<evidence type="ECO:0000313" key="6">
    <source>
        <dbReference type="Proteomes" id="UP001594351"/>
    </source>
</evidence>
<evidence type="ECO:0000256" key="2">
    <source>
        <dbReference type="ARBA" id="ARBA00022840"/>
    </source>
</evidence>
<gene>
    <name evidence="5" type="ORF">ACFL27_13665</name>
</gene>
<dbReference type="InterPro" id="IPR041664">
    <property type="entry name" value="AAA_16"/>
</dbReference>
<dbReference type="SMART" id="SM00044">
    <property type="entry name" value="CYCc"/>
    <property type="match status" value="1"/>
</dbReference>
<keyword evidence="6" id="KW-1185">Reference proteome</keyword>
<feature type="non-terminal residue" evidence="5">
    <location>
        <position position="1"/>
    </location>
</feature>
<keyword evidence="2" id="KW-0067">ATP-binding</keyword>
<dbReference type="InterPro" id="IPR029787">
    <property type="entry name" value="Nucleotide_cyclase"/>
</dbReference>
<evidence type="ECO:0000256" key="1">
    <source>
        <dbReference type="ARBA" id="ARBA00022741"/>
    </source>
</evidence>
<sequence length="1015" mass="114770">AIAGRFCMFCGKELGSFCPACNKPAPLESKFCANCGTPLSKEDTAEKEKKGDTLGSGEYRFATIIFADISGFTSLSENLDPEEVTDIMNGCFDRFVKLIRFYDGTVDKFIGDCVMCLFGAPKAHENDPERAIHCACDMLTELAAYNKEIGFELGVSIGINCGKVYAGQVGGHQQHDFTVMGDTVNTAQRFESAAGRNQIYVSERFYQLTKYMTVYEKLEPVSLKGKSEPQQVYRFKELRKEQGERRDVLTGSDLPLQGRANEIEIITGCLDRLQSELGGILSIEGESGMGKTRLGREIRTLATERGMFVISSQAESFGRGWMLSLIRGVFLSDVFKTFWTNHGGDDVESRLVKIIKGKNVEMNEIDPHKSSEIKHRIIGLILRFLKQSAAEKPLVIILDDLHFVDQATITMLSDVIEASVGEGALLFCLLFRPDVEPLWLQNPLTIKVTLEGLTLNSLKNMIRDYYEIDVSPELDKFLSDRCEGNPLFLLEHLSLFQEMNVLHIDQNQLTLKQEITDAHIPDTLQGLIAASLDRLQLEARGALQTAAVIGRKFPFRLLKETITDKSNLPQNLAEILKKRLLDEVKRIPELEYIFRTAISWEVAYKAFSKKRLRQIHGLIGQAIEQIYAKQLSAHYEALAFHYSEANERPKAHYYTHQSYARSKALGDLGTAITYLEDLIALTAESKEKSQLQSELLELFILIGSFDEAGQLLTRLDEIHSSDSLSKADQARFLLSKGTLAMHEGDFKRSLAYFKEGFNIARDNNLNKLAAWILFRSAFVHFRQGNYEQAQKISQQSLKRAQINNDKGLAARCLENLANIAAEKGSYDQADQLYRKALKIAKENKEQVMTCNILLNLAGLYQDKLNYKLAEKGYRQALQKAKEIGNARVYPYAELNLGELMFLTNKKRTAEKHFKFAFHWAKKLGDTFVVEVSELYLIYYDPQRISKLSALLENPKTSSYLKALGYYLLALACGENKKIEQAQDYLIQAQNYISEGFLVWLGDKVAEEQKKYQTHK</sequence>
<feature type="repeat" description="TPR" evidence="3">
    <location>
        <begin position="810"/>
        <end position="843"/>
    </location>
</feature>
<dbReference type="SUPFAM" id="SSF55073">
    <property type="entry name" value="Nucleotide cyclase"/>
    <property type="match status" value="1"/>
</dbReference>
<dbReference type="Pfam" id="PF00211">
    <property type="entry name" value="Guanylate_cyc"/>
    <property type="match status" value="1"/>
</dbReference>
<dbReference type="SUPFAM" id="SSF48452">
    <property type="entry name" value="TPR-like"/>
    <property type="match status" value="2"/>
</dbReference>
<dbReference type="Proteomes" id="UP001594351">
    <property type="component" value="Unassembled WGS sequence"/>
</dbReference>
<dbReference type="InterPro" id="IPR025874">
    <property type="entry name" value="DZR"/>
</dbReference>
<dbReference type="InterPro" id="IPR027417">
    <property type="entry name" value="P-loop_NTPase"/>
</dbReference>
<dbReference type="InterPro" id="IPR019734">
    <property type="entry name" value="TPR_rpt"/>
</dbReference>
<dbReference type="SMART" id="SM00028">
    <property type="entry name" value="TPR"/>
    <property type="match status" value="5"/>
</dbReference>
<reference evidence="5 6" key="1">
    <citation type="submission" date="2024-09" db="EMBL/GenBank/DDBJ databases">
        <title>Laminarin stimulates single cell rates of sulfate reduction while oxygen inhibits transcriptomic activity in coastal marine sediment.</title>
        <authorList>
            <person name="Lindsay M."/>
            <person name="Orcutt B."/>
            <person name="Emerson D."/>
            <person name="Stepanauskas R."/>
            <person name="D'Angelo T."/>
        </authorList>
    </citation>
    <scope>NUCLEOTIDE SEQUENCE [LARGE SCALE GENOMIC DNA]</scope>
    <source>
        <strain evidence="5">SAG AM-311-K15</strain>
    </source>
</reference>
<accession>A0ABV6YYG7</accession>
<evidence type="ECO:0000256" key="3">
    <source>
        <dbReference type="PROSITE-ProRule" id="PRU00339"/>
    </source>
</evidence>
<dbReference type="Pfam" id="PF12773">
    <property type="entry name" value="DZR"/>
    <property type="match status" value="1"/>
</dbReference>
<dbReference type="Pfam" id="PF13424">
    <property type="entry name" value="TPR_12"/>
    <property type="match status" value="1"/>
</dbReference>
<evidence type="ECO:0000259" key="4">
    <source>
        <dbReference type="PROSITE" id="PS50125"/>
    </source>
</evidence>